<name>A0ACC2WGC6_9TREE</name>
<protein>
    <submittedName>
        <fullName evidence="1">Uncharacterized protein</fullName>
    </submittedName>
</protein>
<comment type="caution">
    <text evidence="1">The sequence shown here is derived from an EMBL/GenBank/DDBJ whole genome shotgun (WGS) entry which is preliminary data.</text>
</comment>
<reference evidence="1" key="1">
    <citation type="submission" date="2023-04" db="EMBL/GenBank/DDBJ databases">
        <title>Draft Genome sequencing of Naganishia species isolated from polar environments using Oxford Nanopore Technology.</title>
        <authorList>
            <person name="Leo P."/>
            <person name="Venkateswaran K."/>
        </authorList>
    </citation>
    <scope>NUCLEOTIDE SEQUENCE</scope>
    <source>
        <strain evidence="1">MNA-CCFEE 5262</strain>
    </source>
</reference>
<evidence type="ECO:0000313" key="2">
    <source>
        <dbReference type="Proteomes" id="UP001230649"/>
    </source>
</evidence>
<keyword evidence="2" id="KW-1185">Reference proteome</keyword>
<sequence length="207" mass="23016">MQNQLDIPKFPQRKRFHVVFSADPPSSNASTSIGLGSSISGTTPTTDGNSDRPSAPSAWEVVRESIYWLTDDEMESMWPGGKGPAPAWLVALPDIVAFQERRGIKRRQVSNPGNLSVEDRQMMEQKPIDDVFMLNIAIMRLNPVTLAWLSKDKEIQIKGLFAKKDAKEIAAFRQLVSDSLTRKDSSEDVPNKTAAFDQMLKGVNQVV</sequence>
<gene>
    <name evidence="1" type="ORF">QFC20_002846</name>
</gene>
<accession>A0ACC2WGC6</accession>
<dbReference type="Proteomes" id="UP001230649">
    <property type="component" value="Unassembled WGS sequence"/>
</dbReference>
<dbReference type="EMBL" id="JASBWS010000023">
    <property type="protein sequence ID" value="KAJ9110518.1"/>
    <property type="molecule type" value="Genomic_DNA"/>
</dbReference>
<evidence type="ECO:0000313" key="1">
    <source>
        <dbReference type="EMBL" id="KAJ9110518.1"/>
    </source>
</evidence>
<organism evidence="1 2">
    <name type="scientific">Naganishia adeliensis</name>
    <dbReference type="NCBI Taxonomy" id="92952"/>
    <lineage>
        <taxon>Eukaryota</taxon>
        <taxon>Fungi</taxon>
        <taxon>Dikarya</taxon>
        <taxon>Basidiomycota</taxon>
        <taxon>Agaricomycotina</taxon>
        <taxon>Tremellomycetes</taxon>
        <taxon>Filobasidiales</taxon>
        <taxon>Filobasidiaceae</taxon>
        <taxon>Naganishia</taxon>
    </lineage>
</organism>
<proteinExistence type="predicted"/>